<name>E7C6W9_9BACT</name>
<dbReference type="SUPFAM" id="SSF81901">
    <property type="entry name" value="HCP-like"/>
    <property type="match status" value="2"/>
</dbReference>
<keyword evidence="1" id="KW-0732">Signal</keyword>
<organism evidence="2">
    <name type="scientific">uncultured Gemmatimonadales bacterium HF0770_11C06</name>
    <dbReference type="NCBI Taxonomy" id="723616"/>
    <lineage>
        <taxon>Bacteria</taxon>
        <taxon>Pseudomonadati</taxon>
        <taxon>Gemmatimonadota</taxon>
        <taxon>Gemmatimonadia</taxon>
        <taxon>Gemmatimonadales</taxon>
        <taxon>environmental samples</taxon>
    </lineage>
</organism>
<accession>E7C6W9</accession>
<dbReference type="SMART" id="SM00671">
    <property type="entry name" value="SEL1"/>
    <property type="match status" value="4"/>
</dbReference>
<dbReference type="EMBL" id="GU568008">
    <property type="protein sequence ID" value="ADI23193.1"/>
    <property type="molecule type" value="Genomic_DNA"/>
</dbReference>
<proteinExistence type="predicted"/>
<dbReference type="Gene3D" id="1.25.40.10">
    <property type="entry name" value="Tetratricopeptide repeat domain"/>
    <property type="match status" value="2"/>
</dbReference>
<evidence type="ECO:0000256" key="1">
    <source>
        <dbReference type="SAM" id="SignalP"/>
    </source>
</evidence>
<protein>
    <submittedName>
        <fullName evidence="2">FOG: TPR repeat, SEL1 subfamily</fullName>
    </submittedName>
</protein>
<dbReference type="PANTHER" id="PTHR11102">
    <property type="entry name" value="SEL-1-LIKE PROTEIN"/>
    <property type="match status" value="1"/>
</dbReference>
<dbReference type="InterPro" id="IPR006597">
    <property type="entry name" value="Sel1-like"/>
</dbReference>
<dbReference type="InterPro" id="IPR011990">
    <property type="entry name" value="TPR-like_helical_dom_sf"/>
</dbReference>
<feature type="signal peptide" evidence="1">
    <location>
        <begin position="1"/>
        <end position="31"/>
    </location>
</feature>
<dbReference type="AlphaFoldDB" id="E7C6W9"/>
<dbReference type="PANTHER" id="PTHR11102:SF160">
    <property type="entry name" value="ERAD-ASSOCIATED E3 UBIQUITIN-PROTEIN LIGASE COMPONENT HRD3"/>
    <property type="match status" value="1"/>
</dbReference>
<feature type="chain" id="PRO_5003216217" evidence="1">
    <location>
        <begin position="32"/>
        <end position="228"/>
    </location>
</feature>
<sequence>MSLQHTHLVTRVVVLTIIVMLVSASSPLAQSAQDEGDELRTRAEQGDVVAQNDLGTAYATGGQGVLQNHAEAAEWFRLAAEQDHAGAQFNLGFAFASGEGVPQGAVESRRWFRLAAEQGHVGAQFALGLGFADRLGEDVEGARWFQRAAEQGHAGAQFYLGQSYADGAGVEQDNVVAFMWLNLATAYSSGEAQVRAASERDAVAARLSDEELANAQRQTLEWVGTRAR</sequence>
<dbReference type="InterPro" id="IPR050767">
    <property type="entry name" value="Sel1_AlgK"/>
</dbReference>
<reference evidence="2" key="1">
    <citation type="submission" date="2010-01" db="EMBL/GenBank/DDBJ databases">
        <title>Genome fragments of uncultured bacteria from the North Pacific subtropical Gyre.</title>
        <authorList>
            <person name="Pham V.D."/>
            <person name="Delong E.F."/>
        </authorList>
    </citation>
    <scope>NUCLEOTIDE SEQUENCE</scope>
</reference>
<dbReference type="Pfam" id="PF08238">
    <property type="entry name" value="Sel1"/>
    <property type="match status" value="4"/>
</dbReference>
<evidence type="ECO:0000313" key="2">
    <source>
        <dbReference type="EMBL" id="ADI23193.1"/>
    </source>
</evidence>